<feature type="region of interest" description="Disordered" evidence="1">
    <location>
        <begin position="1"/>
        <end position="25"/>
    </location>
</feature>
<sequence>MTSPSLGTLCPISPPVSPAPSRTPPTYEVLAQLPGVFDAGPVRDRAGRPGHAIGIVVSDHTSLVVATRYLVLAETGAPLTIETVSTPDAPPGLRLPPGPTVATYTQIITASRVHTVGDTH</sequence>
<organism evidence="2 3">
    <name type="scientific">Protofrankia coriariae</name>
    <dbReference type="NCBI Taxonomy" id="1562887"/>
    <lineage>
        <taxon>Bacteria</taxon>
        <taxon>Bacillati</taxon>
        <taxon>Actinomycetota</taxon>
        <taxon>Actinomycetes</taxon>
        <taxon>Frankiales</taxon>
        <taxon>Frankiaceae</taxon>
        <taxon>Protofrankia</taxon>
    </lineage>
</organism>
<protein>
    <submittedName>
        <fullName evidence="2">Uncharacterized protein</fullName>
    </submittedName>
</protein>
<dbReference type="RefSeq" id="WP_047223521.1">
    <property type="nucleotide sequence ID" value="NZ_JWIO01000021.1"/>
</dbReference>
<evidence type="ECO:0000313" key="3">
    <source>
        <dbReference type="Proteomes" id="UP000035425"/>
    </source>
</evidence>
<evidence type="ECO:0000256" key="1">
    <source>
        <dbReference type="SAM" id="MobiDB-lite"/>
    </source>
</evidence>
<dbReference type="EMBL" id="JWIO01000021">
    <property type="protein sequence ID" value="KLL11035.1"/>
    <property type="molecule type" value="Genomic_DNA"/>
</dbReference>
<feature type="compositionally biased region" description="Pro residues" evidence="1">
    <location>
        <begin position="12"/>
        <end position="23"/>
    </location>
</feature>
<gene>
    <name evidence="2" type="ORF">FrCorBMG51_14135</name>
</gene>
<evidence type="ECO:0000313" key="2">
    <source>
        <dbReference type="EMBL" id="KLL11035.1"/>
    </source>
</evidence>
<name>A0ABR5F2T9_9ACTN</name>
<accession>A0ABR5F2T9</accession>
<reference evidence="2 3" key="1">
    <citation type="submission" date="2014-12" db="EMBL/GenBank/DDBJ databases">
        <title>Frankia sp. BMG5.1 draft genome.</title>
        <authorList>
            <person name="Gtari M."/>
            <person name="Ghodhbane-Gtari F."/>
            <person name="Nouioui I."/>
            <person name="Ktari A."/>
            <person name="Hezbri K."/>
            <person name="Mimouni W."/>
            <person name="Sbissi I."/>
            <person name="Ayari A."/>
            <person name="Yamanaka T."/>
            <person name="Normand P."/>
            <person name="Tisa L.S."/>
            <person name="Boudabous A."/>
        </authorList>
    </citation>
    <scope>NUCLEOTIDE SEQUENCE [LARGE SCALE GENOMIC DNA]</scope>
    <source>
        <strain evidence="2 3">BMG5.1</strain>
    </source>
</reference>
<dbReference type="Proteomes" id="UP000035425">
    <property type="component" value="Unassembled WGS sequence"/>
</dbReference>
<proteinExistence type="predicted"/>
<comment type="caution">
    <text evidence="2">The sequence shown here is derived from an EMBL/GenBank/DDBJ whole genome shotgun (WGS) entry which is preliminary data.</text>
</comment>
<keyword evidence="3" id="KW-1185">Reference proteome</keyword>